<evidence type="ECO:0000313" key="3">
    <source>
        <dbReference type="EMBL" id="KAG6640671.1"/>
    </source>
</evidence>
<dbReference type="AlphaFoldDB" id="A0A8T1PGE2"/>
<dbReference type="Proteomes" id="UP000811609">
    <property type="component" value="Chromosome 9"/>
</dbReference>
<keyword evidence="4" id="KW-1185">Reference proteome</keyword>
<dbReference type="InterPro" id="IPR055562">
    <property type="entry name" value="DUF7138"/>
</dbReference>
<dbReference type="Pfam" id="PF23596">
    <property type="entry name" value="DUF7138"/>
    <property type="match status" value="1"/>
</dbReference>
<sequence>GTFPLDAKNTRVVLFNRLTWAPSCGLLILMVGIADGVSFPVVFFDGEREMSIGHVVVHPSLEFKNFQSILSRKIGISPHQFSVYLAVKYRSETLRKIPITGKVNFAAISREKDCFFLVILKRSRRERKRRTRKEFQEDEYHASSMSVVQRRNKKVPENVMLLRRDAGTEGQAFPGYVSPIVDRNGYEKRVKELQMERERYLMNMGMSGLSLEKEDNGGVGERGIARNGVVDVECEECMRAKQKGDEVGFHGCVYDTVTVGFRSPAGPIARPVKGPFYMAEFPPNLDDGEVWLPSDMFLNEVVPPSRLSNRNFSCVDDLAERFAAFTLLQHRRNVSNAPRNLSPNIEWFRPEVQKFGAISRVPQEYMSLNGGFENTGRGLCGCGARPSSPVNKLLYEYQLLQPSQPKAVVDGLSARVRRTQQNRLQNRLLPFQGSTGFGLSGGYVKESGGTGVFIPRILNTATTSAVASDIRKRKGEFLMQVIIEKQMSKIQVTGNSLKGIDVAKQRESHCYLPPEMSLPQDWTY</sequence>
<proteinExistence type="predicted"/>
<keyword evidence="1" id="KW-1133">Transmembrane helix</keyword>
<gene>
    <name evidence="3" type="ORF">CIPAW_09G020600</name>
</gene>
<evidence type="ECO:0000256" key="1">
    <source>
        <dbReference type="SAM" id="Phobius"/>
    </source>
</evidence>
<feature type="transmembrane region" description="Helical" evidence="1">
    <location>
        <begin position="20"/>
        <end position="44"/>
    </location>
</feature>
<comment type="caution">
    <text evidence="3">The sequence shown here is derived from an EMBL/GenBank/DDBJ whole genome shotgun (WGS) entry which is preliminary data.</text>
</comment>
<evidence type="ECO:0000259" key="2">
    <source>
        <dbReference type="Pfam" id="PF23596"/>
    </source>
</evidence>
<reference evidence="3" key="1">
    <citation type="submission" date="2020-12" db="EMBL/GenBank/DDBJ databases">
        <title>WGS assembly of Carya illinoinensis cv. Pawnee.</title>
        <authorList>
            <person name="Platts A."/>
            <person name="Shu S."/>
            <person name="Wright S."/>
            <person name="Barry K."/>
            <person name="Edger P."/>
            <person name="Pires J.C."/>
            <person name="Schmutz J."/>
        </authorList>
    </citation>
    <scope>NUCLEOTIDE SEQUENCE</scope>
    <source>
        <tissue evidence="3">Leaf</tissue>
    </source>
</reference>
<name>A0A8T1PGE2_CARIL</name>
<protein>
    <recommendedName>
        <fullName evidence="2">DUF7138 domain-containing protein</fullName>
    </recommendedName>
</protein>
<feature type="non-terminal residue" evidence="3">
    <location>
        <position position="1"/>
    </location>
</feature>
<dbReference type="PANTHER" id="PTHR36351">
    <property type="entry name" value="EMBRYO SAC DEVELOPMENT ARREST 12"/>
    <property type="match status" value="1"/>
</dbReference>
<evidence type="ECO:0000313" key="4">
    <source>
        <dbReference type="Proteomes" id="UP000811609"/>
    </source>
</evidence>
<keyword evidence="1" id="KW-0812">Transmembrane</keyword>
<feature type="domain" description="DUF7138" evidence="2">
    <location>
        <begin position="36"/>
        <end position="118"/>
    </location>
</feature>
<accession>A0A8T1PGE2</accession>
<organism evidence="3 4">
    <name type="scientific">Carya illinoinensis</name>
    <name type="common">Pecan</name>
    <dbReference type="NCBI Taxonomy" id="32201"/>
    <lineage>
        <taxon>Eukaryota</taxon>
        <taxon>Viridiplantae</taxon>
        <taxon>Streptophyta</taxon>
        <taxon>Embryophyta</taxon>
        <taxon>Tracheophyta</taxon>
        <taxon>Spermatophyta</taxon>
        <taxon>Magnoliopsida</taxon>
        <taxon>eudicotyledons</taxon>
        <taxon>Gunneridae</taxon>
        <taxon>Pentapetalae</taxon>
        <taxon>rosids</taxon>
        <taxon>fabids</taxon>
        <taxon>Fagales</taxon>
        <taxon>Juglandaceae</taxon>
        <taxon>Carya</taxon>
    </lineage>
</organism>
<dbReference type="PANTHER" id="PTHR36351:SF1">
    <property type="entry name" value="EMBRYO SAC DEVELOPMENT ARREST 12"/>
    <property type="match status" value="1"/>
</dbReference>
<keyword evidence="1" id="KW-0472">Membrane</keyword>
<dbReference type="EMBL" id="CM031817">
    <property type="protein sequence ID" value="KAG6640671.1"/>
    <property type="molecule type" value="Genomic_DNA"/>
</dbReference>